<dbReference type="PRINTS" id="PR00081">
    <property type="entry name" value="GDHRDH"/>
</dbReference>
<reference evidence="4" key="1">
    <citation type="journal article" date="2019" name="Int. J. Syst. Evol. Microbiol.">
        <title>The Global Catalogue of Microorganisms (GCM) 10K type strain sequencing project: providing services to taxonomists for standard genome sequencing and annotation.</title>
        <authorList>
            <consortium name="The Broad Institute Genomics Platform"/>
            <consortium name="The Broad Institute Genome Sequencing Center for Infectious Disease"/>
            <person name="Wu L."/>
            <person name="Ma J."/>
        </authorList>
    </citation>
    <scope>NUCLEOTIDE SEQUENCE [LARGE SCALE GENOMIC DNA]</scope>
    <source>
        <strain evidence="4">JCM 18956</strain>
    </source>
</reference>
<dbReference type="RefSeq" id="WP_345377135.1">
    <property type="nucleotide sequence ID" value="NZ_BAABLM010000010.1"/>
</dbReference>
<comment type="similarity">
    <text evidence="1">Belongs to the short-chain dehydrogenases/reductases (SDR) family.</text>
</comment>
<comment type="caution">
    <text evidence="3">The sequence shown here is derived from an EMBL/GenBank/DDBJ whole genome shotgun (WGS) entry which is preliminary data.</text>
</comment>
<dbReference type="InterPro" id="IPR036291">
    <property type="entry name" value="NAD(P)-bd_dom_sf"/>
</dbReference>
<proteinExistence type="inferred from homology"/>
<dbReference type="PRINTS" id="PR00080">
    <property type="entry name" value="SDRFAMILY"/>
</dbReference>
<keyword evidence="4" id="KW-1185">Reference proteome</keyword>
<evidence type="ECO:0000313" key="3">
    <source>
        <dbReference type="EMBL" id="GAA4684981.1"/>
    </source>
</evidence>
<sequence length="261" mass="26508">MADITRPGRLDGKVALITGAASGMGLAAAQIFAAEGAKVVATDVSIKALNDAVDAITADGHDALALELNVASPESWASVVEATLAKYGTVDVLVNNAGIHKAKGILDAELDDWNLVMAVNSTGVWLGMKSVIPIMQKNGGGSIVNVSSIAGIVGGLPDAGGAAYSASKGAVRSLTKHAAQWFGKDDIRVNSIHPGSIYTGLAVAAGVSREQAAESVANEVPLPGKVGDPSDIAYGMLYLASSESKYVTGTELVIDGGWISH</sequence>
<dbReference type="PANTHER" id="PTHR24321:SF8">
    <property type="entry name" value="ESTRADIOL 17-BETA-DEHYDROGENASE 8-RELATED"/>
    <property type="match status" value="1"/>
</dbReference>
<dbReference type="InterPro" id="IPR002347">
    <property type="entry name" value="SDR_fam"/>
</dbReference>
<evidence type="ECO:0000256" key="2">
    <source>
        <dbReference type="ARBA" id="ARBA00023002"/>
    </source>
</evidence>
<dbReference type="PANTHER" id="PTHR24321">
    <property type="entry name" value="DEHYDROGENASES, SHORT CHAIN"/>
    <property type="match status" value="1"/>
</dbReference>
<keyword evidence="2" id="KW-0560">Oxidoreductase</keyword>
<organism evidence="3 4">
    <name type="scientific">Frondihabitans cladoniiphilus</name>
    <dbReference type="NCBI Taxonomy" id="715785"/>
    <lineage>
        <taxon>Bacteria</taxon>
        <taxon>Bacillati</taxon>
        <taxon>Actinomycetota</taxon>
        <taxon>Actinomycetes</taxon>
        <taxon>Micrococcales</taxon>
        <taxon>Microbacteriaceae</taxon>
        <taxon>Frondihabitans</taxon>
    </lineage>
</organism>
<evidence type="ECO:0000256" key="1">
    <source>
        <dbReference type="ARBA" id="ARBA00006484"/>
    </source>
</evidence>
<accession>A0ABP8WCY9</accession>
<dbReference type="EMBL" id="BAABLM010000010">
    <property type="protein sequence ID" value="GAA4684981.1"/>
    <property type="molecule type" value="Genomic_DNA"/>
</dbReference>
<name>A0ABP8WCY9_9MICO</name>
<dbReference type="Pfam" id="PF13561">
    <property type="entry name" value="adh_short_C2"/>
    <property type="match status" value="1"/>
</dbReference>
<gene>
    <name evidence="3" type="ORF">GCM10025780_34130</name>
</gene>
<dbReference type="SUPFAM" id="SSF51735">
    <property type="entry name" value="NAD(P)-binding Rossmann-fold domains"/>
    <property type="match status" value="1"/>
</dbReference>
<dbReference type="Proteomes" id="UP001501295">
    <property type="component" value="Unassembled WGS sequence"/>
</dbReference>
<evidence type="ECO:0000313" key="4">
    <source>
        <dbReference type="Proteomes" id="UP001501295"/>
    </source>
</evidence>
<dbReference type="NCBIfam" id="NF005559">
    <property type="entry name" value="PRK07231.1"/>
    <property type="match status" value="1"/>
</dbReference>
<dbReference type="Gene3D" id="3.40.50.720">
    <property type="entry name" value="NAD(P)-binding Rossmann-like Domain"/>
    <property type="match status" value="1"/>
</dbReference>
<protein>
    <submittedName>
        <fullName evidence="3">Glucose 1-dehydrogenase</fullName>
    </submittedName>
</protein>